<evidence type="ECO:0000256" key="7">
    <source>
        <dbReference type="ARBA" id="ARBA00022723"/>
    </source>
</evidence>
<dbReference type="Pfam" id="PF00675">
    <property type="entry name" value="Peptidase_M16"/>
    <property type="match status" value="1"/>
</dbReference>
<name>A0ABT0SNG5_9GAMM</name>
<dbReference type="InterPro" id="IPR054734">
    <property type="entry name" value="PqqF-like_C_4"/>
</dbReference>
<feature type="domain" description="Peptidase M16 middle/third" evidence="18">
    <location>
        <begin position="415"/>
        <end position="684"/>
    </location>
</feature>
<dbReference type="Pfam" id="PF16187">
    <property type="entry name" value="Peptidase_M16_M"/>
    <property type="match status" value="1"/>
</dbReference>
<feature type="domain" description="Peptidase M16 C-terminal" evidence="17">
    <location>
        <begin position="231"/>
        <end position="407"/>
    </location>
</feature>
<evidence type="ECO:0000259" key="19">
    <source>
        <dbReference type="Pfam" id="PF22456"/>
    </source>
</evidence>
<evidence type="ECO:0000256" key="15">
    <source>
        <dbReference type="SAM" id="SignalP"/>
    </source>
</evidence>
<feature type="domain" description="Coenzyme PQQ synthesis protein F-like C-terminal lobe" evidence="19">
    <location>
        <begin position="784"/>
        <end position="883"/>
    </location>
</feature>
<dbReference type="Pfam" id="PF05193">
    <property type="entry name" value="Peptidase_M16_C"/>
    <property type="match status" value="1"/>
</dbReference>
<evidence type="ECO:0000259" key="18">
    <source>
        <dbReference type="Pfam" id="PF16187"/>
    </source>
</evidence>
<sequence length="964" mass="107608">MLRVITLNTYRPLARTPLAVGTALSLSLIGFPTVNADSAEGVSEVVTSIVSPFDARSYRVLTLQNGLQTLLVSAPDADKAAASMNVRVGSAQDPEDLQGLAHFLEHMLFLGTEPYPASDAYQGYISRNAGLHNAFTAPQDTNYFFDIEPSALSGALDRFSAFFLSPLFNAEKLESERNIVHSEYMARIRDEGRRENDVMNQVLNTDHPMTRFSVGSRETLADRPEGEPSLRERVIDFYHQHYGANVMTLAVVAPQSLDTLEGWVAERFADIPNRGLDVPQIDAPLVDEQALPIYLERQSLKDSRQVSFHFPIPDPINDYTHQPTQLLAHLIGDESDGSVLAVLRDAGLADGLSAGGGRRDGEHALFSVSISLTPDGAERLDDIEATLFAAIDNIREQGLEEWRYQEQANLREQAFRFQQHGAPQQEAIGLAMNLSRYPVEDVQYAPYRMDGFDAEMHHAYLDNLAPEKVLRVYSGPEVESERVSPWFNTQWRKVTSPAASTPIAVLALPAPNPFVAEDLTLLAGSDEKPSPLIEAPSFRAWHMQEDRFNTPKVEWRVSLQHPSTSDSAEEAVLTRLLAQWLNDSLNESLYPARLAGQSFNSYAHSRGITLAFSGWRDGQTPLIERTLTQLAEAEISAGAFERVKFQLQRGWRNASGDSLMRQAQRTLGEALLTPQFSSEVLLAASERLQRHHLEDFRRRFLDALYIDAMAVGNLSEAKANTQAEMIRGQLRPRLSRHDITQLTPLNVSADAPVLHPNSTRDESLVLRYLQGNAATLEQQAAASVLAQWLQTPFYQRLRTEEQLGYVVNAGYSPLLEAPGIALVVQSPDTQSTAIAERMDAFLQDAKARLNELDDEALAPYRQAVYERLTQRDTRLEALANRHWQATALDEVAFDRHEQRAELALEVSADELRALWNTLREGQLDIRFDPEDEQSDVKAYRESLEAFARQSPATPLRITPGTSNH</sequence>
<evidence type="ECO:0000259" key="17">
    <source>
        <dbReference type="Pfam" id="PF05193"/>
    </source>
</evidence>
<evidence type="ECO:0000256" key="11">
    <source>
        <dbReference type="ARBA" id="ARBA00029597"/>
    </source>
</evidence>
<keyword evidence="7" id="KW-0479">Metal-binding</keyword>
<keyword evidence="21" id="KW-1185">Reference proteome</keyword>
<feature type="signal peptide" evidence="15">
    <location>
        <begin position="1"/>
        <end position="36"/>
    </location>
</feature>
<reference evidence="20" key="1">
    <citation type="submission" date="2022-05" db="EMBL/GenBank/DDBJ databases">
        <title>Halomonas geminus sp. nov. and Halomonas llamarensis sp. nov. isolated from high-altitude salars of the Atacama Desert.</title>
        <authorList>
            <person name="Hintersatz C."/>
            <person name="Rojas L.A."/>
            <person name="Wei T.-S."/>
            <person name="Kutschke S."/>
            <person name="Lehmann F."/>
            <person name="Jain R."/>
            <person name="Pollmann K."/>
        </authorList>
    </citation>
    <scope>NUCLEOTIDE SEQUENCE</scope>
    <source>
        <strain evidence="20">ATCHA</strain>
    </source>
</reference>
<keyword evidence="10" id="KW-0482">Metalloprotease</keyword>
<dbReference type="RefSeq" id="WP_250080341.1">
    <property type="nucleotide sequence ID" value="NZ_JAMJPJ010000005.1"/>
</dbReference>
<dbReference type="PANTHER" id="PTHR43690">
    <property type="entry name" value="NARDILYSIN"/>
    <property type="match status" value="1"/>
</dbReference>
<keyword evidence="9" id="KW-0862">Zinc</keyword>
<evidence type="ECO:0000313" key="20">
    <source>
        <dbReference type="EMBL" id="MCL7929320.1"/>
    </source>
</evidence>
<comment type="caution">
    <text evidence="20">The sequence shown here is derived from an EMBL/GenBank/DDBJ whole genome shotgun (WGS) entry which is preliminary data.</text>
</comment>
<evidence type="ECO:0000256" key="2">
    <source>
        <dbReference type="ARBA" id="ARBA00002184"/>
    </source>
</evidence>
<comment type="cofactor">
    <cofactor evidence="1">
        <name>Zn(2+)</name>
        <dbReference type="ChEBI" id="CHEBI:29105"/>
    </cofactor>
</comment>
<evidence type="ECO:0000256" key="1">
    <source>
        <dbReference type="ARBA" id="ARBA00001947"/>
    </source>
</evidence>
<dbReference type="PANTHER" id="PTHR43690:SF18">
    <property type="entry name" value="INSULIN-DEGRADING ENZYME-RELATED"/>
    <property type="match status" value="1"/>
</dbReference>
<feature type="chain" id="PRO_5045921791" description="Protease 3" evidence="15">
    <location>
        <begin position="37"/>
        <end position="964"/>
    </location>
</feature>
<dbReference type="Gene3D" id="3.30.830.10">
    <property type="entry name" value="Metalloenzyme, LuxS/M16 peptidase-like"/>
    <property type="match status" value="4"/>
</dbReference>
<accession>A0ABT0SNG5</accession>
<proteinExistence type="inferred from homology"/>
<dbReference type="Proteomes" id="UP001165308">
    <property type="component" value="Unassembled WGS sequence"/>
</dbReference>
<evidence type="ECO:0000256" key="4">
    <source>
        <dbReference type="ARBA" id="ARBA00012449"/>
    </source>
</evidence>
<dbReference type="EMBL" id="JAMJPJ010000005">
    <property type="protein sequence ID" value="MCL7929320.1"/>
    <property type="molecule type" value="Genomic_DNA"/>
</dbReference>
<gene>
    <name evidence="20" type="ORF">M8006_04870</name>
</gene>
<evidence type="ECO:0000256" key="10">
    <source>
        <dbReference type="ARBA" id="ARBA00023049"/>
    </source>
</evidence>
<evidence type="ECO:0000256" key="13">
    <source>
        <dbReference type="ARBA" id="ARBA00033450"/>
    </source>
</evidence>
<dbReference type="InterPro" id="IPR011765">
    <property type="entry name" value="Pept_M16_N"/>
</dbReference>
<keyword evidence="6" id="KW-0645">Protease</keyword>
<dbReference type="EC" id="3.4.24.55" evidence="4"/>
<comment type="function">
    <text evidence="2">Endopeptidase that degrades small peptides of less than 7 kDa, such as glucagon and insulin.</text>
</comment>
<dbReference type="InterPro" id="IPR001431">
    <property type="entry name" value="Pept_M16_Zn_BS"/>
</dbReference>
<dbReference type="Pfam" id="PF22456">
    <property type="entry name" value="PqqF-like_C_4"/>
    <property type="match status" value="1"/>
</dbReference>
<organism evidence="20 21">
    <name type="scientific">Halomonas llamarensis</name>
    <dbReference type="NCBI Taxonomy" id="2945104"/>
    <lineage>
        <taxon>Bacteria</taxon>
        <taxon>Pseudomonadati</taxon>
        <taxon>Pseudomonadota</taxon>
        <taxon>Gammaproteobacteria</taxon>
        <taxon>Oceanospirillales</taxon>
        <taxon>Halomonadaceae</taxon>
        <taxon>Halomonas</taxon>
    </lineage>
</organism>
<dbReference type="PROSITE" id="PS00143">
    <property type="entry name" value="INSULINASE"/>
    <property type="match status" value="1"/>
</dbReference>
<dbReference type="InterPro" id="IPR011249">
    <property type="entry name" value="Metalloenz_LuxS/M16"/>
</dbReference>
<evidence type="ECO:0000256" key="5">
    <source>
        <dbReference type="ARBA" id="ARBA00017565"/>
    </source>
</evidence>
<comment type="similarity">
    <text evidence="3 14">Belongs to the peptidase M16 family.</text>
</comment>
<protein>
    <recommendedName>
        <fullName evidence="5">Protease 3</fullName>
        <ecNumber evidence="4">3.4.24.55</ecNumber>
    </recommendedName>
    <alternativeName>
        <fullName evidence="13">Pitrilysin</fullName>
    </alternativeName>
    <alternativeName>
        <fullName evidence="12">Protease III</fullName>
    </alternativeName>
    <alternativeName>
        <fullName evidence="11">Protease pi</fullName>
    </alternativeName>
</protein>
<evidence type="ECO:0000313" key="21">
    <source>
        <dbReference type="Proteomes" id="UP001165308"/>
    </source>
</evidence>
<evidence type="ECO:0000256" key="8">
    <source>
        <dbReference type="ARBA" id="ARBA00022801"/>
    </source>
</evidence>
<dbReference type="InterPro" id="IPR032632">
    <property type="entry name" value="Peptidase_M16_M"/>
</dbReference>
<feature type="domain" description="Peptidase M16 N-terminal" evidence="16">
    <location>
        <begin position="70"/>
        <end position="186"/>
    </location>
</feature>
<dbReference type="SUPFAM" id="SSF63411">
    <property type="entry name" value="LuxS/MPP-like metallohydrolase"/>
    <property type="match status" value="4"/>
</dbReference>
<dbReference type="InterPro" id="IPR007863">
    <property type="entry name" value="Peptidase_M16_C"/>
</dbReference>
<evidence type="ECO:0000256" key="9">
    <source>
        <dbReference type="ARBA" id="ARBA00022833"/>
    </source>
</evidence>
<keyword evidence="8" id="KW-0378">Hydrolase</keyword>
<evidence type="ECO:0000259" key="16">
    <source>
        <dbReference type="Pfam" id="PF00675"/>
    </source>
</evidence>
<evidence type="ECO:0000256" key="14">
    <source>
        <dbReference type="RuleBase" id="RU004447"/>
    </source>
</evidence>
<evidence type="ECO:0000256" key="12">
    <source>
        <dbReference type="ARBA" id="ARBA00031184"/>
    </source>
</evidence>
<keyword evidence="15" id="KW-0732">Signal</keyword>
<evidence type="ECO:0000256" key="3">
    <source>
        <dbReference type="ARBA" id="ARBA00007261"/>
    </source>
</evidence>
<dbReference type="InterPro" id="IPR050626">
    <property type="entry name" value="Peptidase_M16"/>
</dbReference>
<evidence type="ECO:0000256" key="6">
    <source>
        <dbReference type="ARBA" id="ARBA00022670"/>
    </source>
</evidence>